<keyword evidence="2" id="KW-1185">Reference proteome</keyword>
<sequence>MRERDKRLRLFLSPCLVSLERSRHGDERKSPVVAGAVWSLERMLDGVPGVRAWGLIGCECCVVLCLCGLPVSSYNILILDFHFLNNYVDCRSGDNNKAQRFHVPFGPRSQVPGPEAVYDIFRSGPPGPAPGSPWPIVSGDMMSDHHRLLVSGTPPRLYNCQDSPAATTTTTWLSKLLSSGGPSLPSARQDVTQNYWFPAPGFETEQAAADWLHAEISVQLMSSFRLTRRRSQKYKTKRCDEHKSVFP</sequence>
<protein>
    <recommendedName>
        <fullName evidence="3">Endonuclease/exonuclease/phosphatase domain-containing protein</fullName>
    </recommendedName>
</protein>
<proteinExistence type="predicted"/>
<evidence type="ECO:0000313" key="2">
    <source>
        <dbReference type="Proteomes" id="UP000762676"/>
    </source>
</evidence>
<accession>A0AAV4I210</accession>
<evidence type="ECO:0000313" key="1">
    <source>
        <dbReference type="EMBL" id="GFS03563.1"/>
    </source>
</evidence>
<comment type="caution">
    <text evidence="1">The sequence shown here is derived from an EMBL/GenBank/DDBJ whole genome shotgun (WGS) entry which is preliminary data.</text>
</comment>
<organism evidence="1 2">
    <name type="scientific">Elysia marginata</name>
    <dbReference type="NCBI Taxonomy" id="1093978"/>
    <lineage>
        <taxon>Eukaryota</taxon>
        <taxon>Metazoa</taxon>
        <taxon>Spiralia</taxon>
        <taxon>Lophotrochozoa</taxon>
        <taxon>Mollusca</taxon>
        <taxon>Gastropoda</taxon>
        <taxon>Heterobranchia</taxon>
        <taxon>Euthyneura</taxon>
        <taxon>Panpulmonata</taxon>
        <taxon>Sacoglossa</taxon>
        <taxon>Placobranchoidea</taxon>
        <taxon>Plakobranchidae</taxon>
        <taxon>Elysia</taxon>
    </lineage>
</organism>
<evidence type="ECO:0008006" key="3">
    <source>
        <dbReference type="Google" id="ProtNLM"/>
    </source>
</evidence>
<reference evidence="1 2" key="1">
    <citation type="journal article" date="2021" name="Elife">
        <title>Chloroplast acquisition without the gene transfer in kleptoplastic sea slugs, Plakobranchus ocellatus.</title>
        <authorList>
            <person name="Maeda T."/>
            <person name="Takahashi S."/>
            <person name="Yoshida T."/>
            <person name="Shimamura S."/>
            <person name="Takaki Y."/>
            <person name="Nagai Y."/>
            <person name="Toyoda A."/>
            <person name="Suzuki Y."/>
            <person name="Arimoto A."/>
            <person name="Ishii H."/>
            <person name="Satoh N."/>
            <person name="Nishiyama T."/>
            <person name="Hasebe M."/>
            <person name="Maruyama T."/>
            <person name="Minagawa J."/>
            <person name="Obokata J."/>
            <person name="Shigenobu S."/>
        </authorList>
    </citation>
    <scope>NUCLEOTIDE SEQUENCE [LARGE SCALE GENOMIC DNA]</scope>
</reference>
<name>A0AAV4I210_9GAST</name>
<dbReference type="EMBL" id="BMAT01013001">
    <property type="protein sequence ID" value="GFS03563.1"/>
    <property type="molecule type" value="Genomic_DNA"/>
</dbReference>
<dbReference type="AlphaFoldDB" id="A0AAV4I210"/>
<dbReference type="Proteomes" id="UP000762676">
    <property type="component" value="Unassembled WGS sequence"/>
</dbReference>
<gene>
    <name evidence="1" type="ORF">ElyMa_006474000</name>
</gene>